<dbReference type="Gene3D" id="2.60.120.590">
    <property type="entry name" value="Alpha-ketoglutarate-dependent dioxygenase AlkB-like"/>
    <property type="match status" value="1"/>
</dbReference>
<evidence type="ECO:0000256" key="15">
    <source>
        <dbReference type="SAM" id="MobiDB-lite"/>
    </source>
</evidence>
<dbReference type="EMBL" id="CM004397">
    <property type="protein sequence ID" value="OAY36369.1"/>
    <property type="molecule type" value="Genomic_DNA"/>
</dbReference>
<feature type="binding site" evidence="14">
    <location>
        <position position="467"/>
    </location>
    <ligand>
        <name>Fe cation</name>
        <dbReference type="ChEBI" id="CHEBI:24875"/>
        <note>catalytic</note>
    </ligand>
</feature>
<dbReference type="GO" id="GO:0035513">
    <property type="term" value="P:oxidative RNA demethylation"/>
    <property type="evidence" value="ECO:0000318"/>
    <property type="project" value="GO_Central"/>
</dbReference>
<evidence type="ECO:0000256" key="10">
    <source>
        <dbReference type="ARBA" id="ARBA00023204"/>
    </source>
</evidence>
<dbReference type="PROSITE" id="PS51471">
    <property type="entry name" value="FE2OG_OXY"/>
    <property type="match status" value="1"/>
</dbReference>
<dbReference type="SMR" id="A0A2C9UXL6"/>
<evidence type="ECO:0000256" key="7">
    <source>
        <dbReference type="ARBA" id="ARBA00022964"/>
    </source>
</evidence>
<keyword evidence="8" id="KW-0560">Oxidoreductase</keyword>
<proteinExistence type="inferred from homology"/>
<feature type="domain" description="Fe2OG dioxygenase" evidence="16">
    <location>
        <begin position="447"/>
        <end position="557"/>
    </location>
</feature>
<keyword evidence="9 14" id="KW-0408">Iron</keyword>
<dbReference type="InterPro" id="IPR037151">
    <property type="entry name" value="AlkB-like_sf"/>
</dbReference>
<evidence type="ECO:0000256" key="1">
    <source>
        <dbReference type="ARBA" id="ARBA00004123"/>
    </source>
</evidence>
<evidence type="ECO:0000256" key="12">
    <source>
        <dbReference type="ARBA" id="ARBA00052047"/>
    </source>
</evidence>
<dbReference type="InterPro" id="IPR005123">
    <property type="entry name" value="Oxoglu/Fe-dep_dioxygenase_dom"/>
</dbReference>
<comment type="catalytic activity">
    <reaction evidence="12">
        <text>an N(6)-methyl-2'-deoxyadenosine in DNA + 2-oxoglutarate + O2 = a 2'-deoxyadenosine in DNA + formaldehyde + succinate + CO2</text>
        <dbReference type="Rhea" id="RHEA:49524"/>
        <dbReference type="Rhea" id="RHEA-COMP:12418"/>
        <dbReference type="Rhea" id="RHEA-COMP:12419"/>
        <dbReference type="ChEBI" id="CHEBI:15379"/>
        <dbReference type="ChEBI" id="CHEBI:16526"/>
        <dbReference type="ChEBI" id="CHEBI:16810"/>
        <dbReference type="ChEBI" id="CHEBI:16842"/>
        <dbReference type="ChEBI" id="CHEBI:30031"/>
        <dbReference type="ChEBI" id="CHEBI:90615"/>
        <dbReference type="ChEBI" id="CHEBI:90616"/>
        <dbReference type="EC" id="1.14.11.51"/>
    </reaction>
    <physiologicalReaction direction="left-to-right" evidence="12">
        <dbReference type="Rhea" id="RHEA:49525"/>
    </physiologicalReaction>
</comment>
<protein>
    <recommendedName>
        <fullName evidence="13">DNA N(6)-methyladenine demethylase</fullName>
        <ecNumber evidence="13">1.14.11.51</ecNumber>
    </recommendedName>
</protein>
<keyword evidence="4" id="KW-0963">Cytoplasm</keyword>
<evidence type="ECO:0000256" key="4">
    <source>
        <dbReference type="ARBA" id="ARBA00022490"/>
    </source>
</evidence>
<evidence type="ECO:0000256" key="5">
    <source>
        <dbReference type="ARBA" id="ARBA00022723"/>
    </source>
</evidence>
<dbReference type="GO" id="GO:0008198">
    <property type="term" value="F:ferrous iron binding"/>
    <property type="evidence" value="ECO:0000318"/>
    <property type="project" value="GO_Central"/>
</dbReference>
<name>A0A2C9UXL6_MANES</name>
<dbReference type="GO" id="GO:0005634">
    <property type="term" value="C:nucleus"/>
    <property type="evidence" value="ECO:0007669"/>
    <property type="project" value="UniProtKB-SubCell"/>
</dbReference>
<dbReference type="InterPro" id="IPR004574">
    <property type="entry name" value="Alkb"/>
</dbReference>
<dbReference type="GO" id="GO:0035515">
    <property type="term" value="F:oxidative RNA demethylase activity"/>
    <property type="evidence" value="ECO:0000318"/>
    <property type="project" value="GO_Central"/>
</dbReference>
<comment type="similarity">
    <text evidence="3">Belongs to the alkB family.</text>
</comment>
<feature type="compositionally biased region" description="Polar residues" evidence="15">
    <location>
        <begin position="145"/>
        <end position="156"/>
    </location>
</feature>
<dbReference type="GO" id="GO:0005737">
    <property type="term" value="C:cytoplasm"/>
    <property type="evidence" value="ECO:0000318"/>
    <property type="project" value="GO_Central"/>
</dbReference>
<evidence type="ECO:0000256" key="6">
    <source>
        <dbReference type="ARBA" id="ARBA00022763"/>
    </source>
</evidence>
<evidence type="ECO:0000256" key="13">
    <source>
        <dbReference type="ARBA" id="ARBA00066586"/>
    </source>
</evidence>
<feature type="binding site" evidence="14">
    <location>
        <position position="525"/>
    </location>
    <ligand>
        <name>Fe cation</name>
        <dbReference type="ChEBI" id="CHEBI:24875"/>
        <note>catalytic</note>
    </ligand>
</feature>
<keyword evidence="10" id="KW-0234">DNA repair</keyword>
<comment type="subcellular location">
    <subcellularLocation>
        <location evidence="2">Cytoplasm</location>
    </subcellularLocation>
    <subcellularLocation>
        <location evidence="1">Nucleus</location>
    </subcellularLocation>
</comment>
<dbReference type="GO" id="GO:0141131">
    <property type="term" value="F:DNA N6-methyladenine demethylase activity"/>
    <property type="evidence" value="ECO:0007669"/>
    <property type="project" value="UniProtKB-EC"/>
</dbReference>
<keyword evidence="11" id="KW-0539">Nucleus</keyword>
<dbReference type="PANTHER" id="PTHR16557">
    <property type="entry name" value="ALKYLATED DNA REPAIR PROTEIN ALKB-RELATED"/>
    <property type="match status" value="1"/>
</dbReference>
<dbReference type="FunFam" id="2.60.120.590:FF:000013">
    <property type="entry name" value="2-oxoglutarate-dependent dioxygenase family protein"/>
    <property type="match status" value="1"/>
</dbReference>
<reference evidence="17" key="1">
    <citation type="submission" date="2016-02" db="EMBL/GenBank/DDBJ databases">
        <title>WGS assembly of Manihot esculenta.</title>
        <authorList>
            <person name="Bredeson J.V."/>
            <person name="Prochnik S.E."/>
            <person name="Lyons J.B."/>
            <person name="Schmutz J."/>
            <person name="Grimwood J."/>
            <person name="Vrebalov J."/>
            <person name="Bart R.S."/>
            <person name="Amuge T."/>
            <person name="Ferguson M.E."/>
            <person name="Green R."/>
            <person name="Putnam N."/>
            <person name="Stites J."/>
            <person name="Rounsley S."/>
            <person name="Rokhsar D.S."/>
        </authorList>
    </citation>
    <scope>NUCLEOTIDE SEQUENCE [LARGE SCALE GENOMIC DNA]</scope>
    <source>
        <tissue evidence="17">Leaf</tissue>
    </source>
</reference>
<dbReference type="EC" id="1.14.11.51" evidence="13"/>
<evidence type="ECO:0000256" key="3">
    <source>
        <dbReference type="ARBA" id="ARBA00007879"/>
    </source>
</evidence>
<sequence>MMQEIWGRERADGEMLEQKRRLGLKGVGKRRMSRLEIIKMPYVKCSISFFHATVASPFSEFIPAIHRFISLLDFPFNRQNFLRQIMNRGRAPSFSNYSSPGGRSSRAADHSSHRGRHMAVADGDFSDDSFSRRNGTSHSRRRSANPISPSSFTGRSNYRPARVYRPKKPLEDGSIHSEMLQQDQNDSNASDCESKQLESFMACNSGPEGSSAFLSACSSLHDNVMKIQAGQVPTAGAVNEGTLCHDLSSKVNSSTLQNHPLPSLNSNVKDHLLQQERAKSTECNRDSEHQTPVETFDIFLPRTGTPVILKPSLLAKNREKRNEIKRAIEFEGKILRPGMVLLKRYLSMDDQVKMVKLCRELGIGPGGFCQPSYHDGAKMHLRMMCLGRNWDPNTSSYGERRPIDGAKPPKIPHEFCSLVEKAMKDTCALIERNPEASSVEDTFPWMSPDICIVNFYSASGRLGLHQDKDESERSLRKGLPVVSFSIGDEGEFLYGDNRDEKNAMKVILESGDVLIFGGKSRHIFHGVRSVHPNTTPKSLLEETNLRPGRLNLTFREY</sequence>
<dbReference type="GO" id="GO:0006281">
    <property type="term" value="P:DNA repair"/>
    <property type="evidence" value="ECO:0007669"/>
    <property type="project" value="UniProtKB-KW"/>
</dbReference>
<gene>
    <name evidence="17" type="ORF">MANES_11G015800</name>
</gene>
<evidence type="ECO:0000313" key="17">
    <source>
        <dbReference type="EMBL" id="OAY36369.1"/>
    </source>
</evidence>
<dbReference type="InterPro" id="IPR027450">
    <property type="entry name" value="AlkB-like"/>
</dbReference>
<comment type="cofactor">
    <cofactor evidence="14">
        <name>Fe(2+)</name>
        <dbReference type="ChEBI" id="CHEBI:29033"/>
    </cofactor>
    <text evidence="14">Binds 1 Fe(2+) ion per subunit.</text>
</comment>
<evidence type="ECO:0000256" key="9">
    <source>
        <dbReference type="ARBA" id="ARBA00023004"/>
    </source>
</evidence>
<dbReference type="SUPFAM" id="SSF51197">
    <property type="entry name" value="Clavaminate synthase-like"/>
    <property type="match status" value="1"/>
</dbReference>
<evidence type="ECO:0000256" key="2">
    <source>
        <dbReference type="ARBA" id="ARBA00004496"/>
    </source>
</evidence>
<feature type="binding site" evidence="14">
    <location>
        <position position="465"/>
    </location>
    <ligand>
        <name>Fe cation</name>
        <dbReference type="ChEBI" id="CHEBI:24875"/>
        <note>catalytic</note>
    </ligand>
</feature>
<accession>A0A2C9UXL6</accession>
<keyword evidence="6" id="KW-0227">DNA damage</keyword>
<organism evidence="17">
    <name type="scientific">Manihot esculenta</name>
    <name type="common">Cassava</name>
    <name type="synonym">Jatropha manihot</name>
    <dbReference type="NCBI Taxonomy" id="3983"/>
    <lineage>
        <taxon>Eukaryota</taxon>
        <taxon>Viridiplantae</taxon>
        <taxon>Streptophyta</taxon>
        <taxon>Embryophyta</taxon>
        <taxon>Tracheophyta</taxon>
        <taxon>Spermatophyta</taxon>
        <taxon>Magnoliopsida</taxon>
        <taxon>eudicotyledons</taxon>
        <taxon>Gunneridae</taxon>
        <taxon>Pentapetalae</taxon>
        <taxon>rosids</taxon>
        <taxon>fabids</taxon>
        <taxon>Malpighiales</taxon>
        <taxon>Euphorbiaceae</taxon>
        <taxon>Crotonoideae</taxon>
        <taxon>Manihoteae</taxon>
        <taxon>Manihot</taxon>
    </lineage>
</organism>
<evidence type="ECO:0000256" key="11">
    <source>
        <dbReference type="ARBA" id="ARBA00023242"/>
    </source>
</evidence>
<keyword evidence="7" id="KW-0223">Dioxygenase</keyword>
<dbReference type="PANTHER" id="PTHR16557:SF2">
    <property type="entry name" value="NUCLEIC ACID DIOXYGENASE ALKBH1"/>
    <property type="match status" value="1"/>
</dbReference>
<dbReference type="Pfam" id="PF13532">
    <property type="entry name" value="2OG-FeII_Oxy_2"/>
    <property type="match status" value="1"/>
</dbReference>
<feature type="region of interest" description="Disordered" evidence="15">
    <location>
        <begin position="92"/>
        <end position="162"/>
    </location>
</feature>
<evidence type="ECO:0000259" key="16">
    <source>
        <dbReference type="PROSITE" id="PS51471"/>
    </source>
</evidence>
<keyword evidence="5 14" id="KW-0479">Metal-binding</keyword>
<evidence type="ECO:0000256" key="8">
    <source>
        <dbReference type="ARBA" id="ARBA00023002"/>
    </source>
</evidence>
<dbReference type="AlphaFoldDB" id="A0A2C9UXL6"/>
<dbReference type="GO" id="GO:0035516">
    <property type="term" value="F:broad specificity oxidative DNA demethylase activity"/>
    <property type="evidence" value="ECO:0000318"/>
    <property type="project" value="GO_Central"/>
</dbReference>
<evidence type="ECO:0000256" key="14">
    <source>
        <dbReference type="PIRSR" id="PIRSR604574-2"/>
    </source>
</evidence>
<dbReference type="STRING" id="3983.A0A2C9UXL6"/>